<accession>F0W005</accession>
<feature type="domain" description="SURP motif" evidence="5">
    <location>
        <begin position="371"/>
        <end position="420"/>
    </location>
</feature>
<evidence type="ECO:0000256" key="2">
    <source>
        <dbReference type="PROSITE-ProRule" id="PRU00176"/>
    </source>
</evidence>
<dbReference type="PROSITE" id="PS50128">
    <property type="entry name" value="SURP"/>
    <property type="match status" value="1"/>
</dbReference>
<feature type="region of interest" description="Disordered" evidence="3">
    <location>
        <begin position="445"/>
        <end position="618"/>
    </location>
</feature>
<dbReference type="InterPro" id="IPR006569">
    <property type="entry name" value="CID_dom"/>
</dbReference>
<feature type="compositionally biased region" description="Acidic residues" evidence="3">
    <location>
        <begin position="954"/>
        <end position="973"/>
    </location>
</feature>
<dbReference type="GO" id="GO:0003723">
    <property type="term" value="F:RNA binding"/>
    <property type="evidence" value="ECO:0007669"/>
    <property type="project" value="UniProtKB-UniRule"/>
</dbReference>
<feature type="compositionally biased region" description="Low complexity" evidence="3">
    <location>
        <begin position="583"/>
        <end position="608"/>
    </location>
</feature>
<evidence type="ECO:0000313" key="7">
    <source>
        <dbReference type="EMBL" id="CCA14376.1"/>
    </source>
</evidence>
<reference evidence="7" key="1">
    <citation type="journal article" date="2011" name="PLoS Biol.">
        <title>Gene gain and loss during evolution of obligate parasitism in the white rust pathogen of Arabidopsis thaliana.</title>
        <authorList>
            <person name="Kemen E."/>
            <person name="Gardiner A."/>
            <person name="Schultz-Larsen T."/>
            <person name="Kemen A.C."/>
            <person name="Balmuth A.L."/>
            <person name="Robert-Seilaniantz A."/>
            <person name="Bailey K."/>
            <person name="Holub E."/>
            <person name="Studholme D.J."/>
            <person name="Maclean D."/>
            <person name="Jones J.D."/>
        </authorList>
    </citation>
    <scope>NUCLEOTIDE SEQUENCE</scope>
</reference>
<evidence type="ECO:0000259" key="6">
    <source>
        <dbReference type="PROSITE" id="PS51391"/>
    </source>
</evidence>
<feature type="region of interest" description="Disordered" evidence="3">
    <location>
        <begin position="178"/>
        <end position="203"/>
    </location>
</feature>
<feature type="compositionally biased region" description="Basic and acidic residues" evidence="3">
    <location>
        <begin position="940"/>
        <end position="953"/>
    </location>
</feature>
<dbReference type="InterPro" id="IPR008942">
    <property type="entry name" value="ENTH_VHS"/>
</dbReference>
<feature type="compositionally biased region" description="Basic residues" evidence="3">
    <location>
        <begin position="471"/>
        <end position="493"/>
    </location>
</feature>
<dbReference type="InterPro" id="IPR051485">
    <property type="entry name" value="SR-CTD_assoc_factor"/>
</dbReference>
<protein>
    <submittedName>
        <fullName evidence="7">U2associated splicing factor putative</fullName>
    </submittedName>
</protein>
<dbReference type="InterPro" id="IPR035979">
    <property type="entry name" value="RBD_domain_sf"/>
</dbReference>
<evidence type="ECO:0000259" key="5">
    <source>
        <dbReference type="PROSITE" id="PS50128"/>
    </source>
</evidence>
<dbReference type="InterPro" id="IPR035009">
    <property type="entry name" value="SR140_RRM"/>
</dbReference>
<dbReference type="SMART" id="SM00648">
    <property type="entry name" value="SWAP"/>
    <property type="match status" value="1"/>
</dbReference>
<dbReference type="SUPFAM" id="SSF54928">
    <property type="entry name" value="RNA-binding domain, RBD"/>
    <property type="match status" value="1"/>
</dbReference>
<feature type="compositionally biased region" description="Low complexity" evidence="3">
    <location>
        <begin position="494"/>
        <end position="510"/>
    </location>
</feature>
<feature type="domain" description="RRM" evidence="4">
    <location>
        <begin position="238"/>
        <end position="319"/>
    </location>
</feature>
<dbReference type="PROSITE" id="PS50102">
    <property type="entry name" value="RRM"/>
    <property type="match status" value="1"/>
</dbReference>
<evidence type="ECO:0000256" key="3">
    <source>
        <dbReference type="SAM" id="MobiDB-lite"/>
    </source>
</evidence>
<dbReference type="PANTHER" id="PTHR23140">
    <property type="entry name" value="RNA PROCESSING PROTEIN LD23810P"/>
    <property type="match status" value="1"/>
</dbReference>
<evidence type="ECO:0000256" key="1">
    <source>
        <dbReference type="ARBA" id="ARBA00022884"/>
    </source>
</evidence>
<dbReference type="Pfam" id="PF01805">
    <property type="entry name" value="Surp"/>
    <property type="match status" value="1"/>
</dbReference>
<reference evidence="7" key="2">
    <citation type="submission" date="2011-02" db="EMBL/GenBank/DDBJ databases">
        <authorList>
            <person name="MacLean D."/>
        </authorList>
    </citation>
    <scope>NUCLEOTIDE SEQUENCE</scope>
</reference>
<dbReference type="Pfam" id="PF04818">
    <property type="entry name" value="CID"/>
    <property type="match status" value="1"/>
</dbReference>
<dbReference type="InterPro" id="IPR000061">
    <property type="entry name" value="Surp"/>
</dbReference>
<dbReference type="HOGENOM" id="CLU_010743_0_0_1"/>
<sequence length="973" mass="110367">MPSLFSQVFDSQRIMNPPRSGSSDKSLPWGIEEDEMEPNSLGNLTDDKLARFVFGHQTKTKFEKEREEREAKKIKADEEAAAIYAQFVASFEHKENDQGPMFVQAKSDTHSALNTDLANNTGFSSETNAFSAQRGTKRAFMTAQEIHLESALSCEEASGGWKRVSKRSEMDKMLEEMKQNDLDRQERKDQYHQQQKQTKRRQIDDFLQEIKGREPLPPNVDEGGLTKGSFDNGDPFTTNLYVGNLAPSMTEQMLEEEFGKFGEVYSVKIMWPRTEDERLRRRICGFVSFFTREDADEARVALNNRELNGHEIVVGWGKAVKIDPNARNLRAIRRANATAHPPTLSNIVLPLSGKEERVIVTIPSEERLWKRVDTLASFVAKDGATFETQLALREASNPDFAFLSESMLPVTKASPLYLYYRWRVYSLAMGDSLSRWREEPFQMSKDGPAWVPPKMPSSAIPVKKTTLKSSSRSRSRSERSRHRTQRMSTRRQQNRASSSSGNSRSDSSSRSRSRSRSSSRNRSRSSSRSRSRSSGNSRKQYRARQRSPNARGRSRDRFDARQNRDSRFQEPRKRWSKGRNSHSRSPSTSRSRPSSRSSSESSQNSHKSIGQIRGKRFQSPVRQERFAPAPQEPFQSRNVAASHQMMTGQQLAKARDRERGRDREKLPREKYEEFKSILAASTLDRASIKKAMGFALDHSEYATDIVQILYKSFQEEEAPSNANLATGNIPADSAVLKVAYFFVASDILHNSSAAVKNASLFRTTFQEYLPSIMDILRSCHRKIVGRMSANVMKEKVLNVLTAWESWSLFPPIFLVGLNATFLRKVDEEQSTSSVGEKALVLGEPEEEAIRKRCRQSGIVSSGSAAQMLARLRWLKEYTAPQKCPASTSHGGGSLDAKSLVDQVKRDLDALRKDATIELAIRSKSAHDTQRNDEDLDGEPLDERQPIDDHREEAVESDYDEDLDGEPLDSEDEE</sequence>
<feature type="region of interest" description="Disordered" evidence="3">
    <location>
        <begin position="923"/>
        <end position="973"/>
    </location>
</feature>
<dbReference type="GO" id="GO:0006396">
    <property type="term" value="P:RNA processing"/>
    <property type="evidence" value="ECO:0007669"/>
    <property type="project" value="InterPro"/>
</dbReference>
<organism evidence="7">
    <name type="scientific">Albugo laibachii Nc14</name>
    <dbReference type="NCBI Taxonomy" id="890382"/>
    <lineage>
        <taxon>Eukaryota</taxon>
        <taxon>Sar</taxon>
        <taxon>Stramenopiles</taxon>
        <taxon>Oomycota</taxon>
        <taxon>Peronosporomycetes</taxon>
        <taxon>Albuginales</taxon>
        <taxon>Albuginaceae</taxon>
        <taxon>Albugo</taxon>
    </lineage>
</organism>
<dbReference type="InterPro" id="IPR035967">
    <property type="entry name" value="SWAP/Surp_sf"/>
</dbReference>
<dbReference type="PANTHER" id="PTHR23140:SF0">
    <property type="entry name" value="U2 SNRNP-ASSOCIATED SURP MOTIF-CONTAINING PROTEIN"/>
    <property type="match status" value="1"/>
</dbReference>
<dbReference type="AlphaFoldDB" id="F0W005"/>
<proteinExistence type="predicted"/>
<dbReference type="SMART" id="SM00582">
    <property type="entry name" value="RPR"/>
    <property type="match status" value="1"/>
</dbReference>
<dbReference type="EMBL" id="FR824048">
    <property type="protein sequence ID" value="CCA14376.1"/>
    <property type="molecule type" value="Genomic_DNA"/>
</dbReference>
<dbReference type="SUPFAM" id="SSF109905">
    <property type="entry name" value="Surp module (SWAP domain)"/>
    <property type="match status" value="1"/>
</dbReference>
<feature type="compositionally biased region" description="Polar residues" evidence="3">
    <location>
        <begin position="1"/>
        <end position="25"/>
    </location>
</feature>
<dbReference type="SMART" id="SM00360">
    <property type="entry name" value="RRM"/>
    <property type="match status" value="1"/>
</dbReference>
<keyword evidence="1 2" id="KW-0694">RNA-binding</keyword>
<feature type="compositionally biased region" description="Basic and acidic residues" evidence="3">
    <location>
        <begin position="553"/>
        <end position="573"/>
    </location>
</feature>
<dbReference type="PROSITE" id="PS51391">
    <property type="entry name" value="CID"/>
    <property type="match status" value="1"/>
</dbReference>
<dbReference type="GO" id="GO:0005634">
    <property type="term" value="C:nucleus"/>
    <property type="evidence" value="ECO:0007669"/>
    <property type="project" value="TreeGrafter"/>
</dbReference>
<dbReference type="Gene3D" id="1.25.40.90">
    <property type="match status" value="1"/>
</dbReference>
<dbReference type="InterPro" id="IPR012677">
    <property type="entry name" value="Nucleotide-bd_a/b_plait_sf"/>
</dbReference>
<dbReference type="Gene3D" id="1.10.10.790">
    <property type="entry name" value="Surp module"/>
    <property type="match status" value="1"/>
</dbReference>
<feature type="region of interest" description="Disordered" evidence="3">
    <location>
        <begin position="1"/>
        <end position="43"/>
    </location>
</feature>
<feature type="domain" description="CID" evidence="6">
    <location>
        <begin position="666"/>
        <end position="825"/>
    </location>
</feature>
<dbReference type="InterPro" id="IPR000504">
    <property type="entry name" value="RRM_dom"/>
</dbReference>
<dbReference type="Gene3D" id="3.30.70.330">
    <property type="match status" value="1"/>
</dbReference>
<feature type="compositionally biased region" description="Basic and acidic residues" evidence="3">
    <location>
        <begin position="178"/>
        <end position="191"/>
    </location>
</feature>
<dbReference type="CDD" id="cd12223">
    <property type="entry name" value="RRM_SR140"/>
    <property type="match status" value="1"/>
</dbReference>
<feature type="compositionally biased region" description="Basic residues" evidence="3">
    <location>
        <begin position="511"/>
        <end position="531"/>
    </location>
</feature>
<dbReference type="Pfam" id="PF00076">
    <property type="entry name" value="RRM_1"/>
    <property type="match status" value="1"/>
</dbReference>
<gene>
    <name evidence="7" type="primary">AlNc14C3G483</name>
    <name evidence="7" type="ORF">ALNC14_005190</name>
</gene>
<name>F0W005_9STRA</name>
<evidence type="ECO:0000259" key="4">
    <source>
        <dbReference type="PROSITE" id="PS50102"/>
    </source>
</evidence>